<dbReference type="InterPro" id="IPR050708">
    <property type="entry name" value="T6SS_VgrG/RHS"/>
</dbReference>
<dbReference type="PANTHER" id="PTHR32305:SF15">
    <property type="entry name" value="PROTEIN RHSA-RELATED"/>
    <property type="match status" value="1"/>
</dbReference>
<evidence type="ECO:0000313" key="8">
    <source>
        <dbReference type="Proteomes" id="UP001170624"/>
    </source>
</evidence>
<dbReference type="InterPro" id="IPR054030">
    <property type="entry name" value="Gp5_Vgr_C"/>
</dbReference>
<dbReference type="Gene3D" id="2.30.110.50">
    <property type="match status" value="1"/>
</dbReference>
<dbReference type="SUPFAM" id="SSF69255">
    <property type="entry name" value="gp5 N-terminal domain-like"/>
    <property type="match status" value="1"/>
</dbReference>
<dbReference type="SUPFAM" id="SSF69349">
    <property type="entry name" value="Phage fibre proteins"/>
    <property type="match status" value="1"/>
</dbReference>
<dbReference type="NCBIfam" id="TIGR03361">
    <property type="entry name" value="VI_Rhs_Vgr"/>
    <property type="match status" value="1"/>
</dbReference>
<dbReference type="SUPFAM" id="SSF69279">
    <property type="entry name" value="Phage tail proteins"/>
    <property type="match status" value="2"/>
</dbReference>
<accession>A0AAW7Y8S9</accession>
<dbReference type="Pfam" id="PF04717">
    <property type="entry name" value="Phage_base_V"/>
    <property type="match status" value="1"/>
</dbReference>
<dbReference type="Proteomes" id="UP001170624">
    <property type="component" value="Unassembled WGS sequence"/>
</dbReference>
<dbReference type="GO" id="GO:0005576">
    <property type="term" value="C:extracellular region"/>
    <property type="evidence" value="ECO:0007669"/>
    <property type="project" value="UniProtKB-SubCell"/>
</dbReference>
<keyword evidence="3" id="KW-0964">Secreted</keyword>
<feature type="domain" description="Gp5/Type VI secretion system Vgr C-terminal trimerisation" evidence="6">
    <location>
        <begin position="465"/>
        <end position="578"/>
    </location>
</feature>
<evidence type="ECO:0000256" key="4">
    <source>
        <dbReference type="SAM" id="MobiDB-lite"/>
    </source>
</evidence>
<comment type="caution">
    <text evidence="7">The sequence shown here is derived from an EMBL/GenBank/DDBJ whole genome shotgun (WGS) entry which is preliminary data.</text>
</comment>
<dbReference type="AlphaFoldDB" id="A0AAW7Y8S9"/>
<evidence type="ECO:0000256" key="2">
    <source>
        <dbReference type="ARBA" id="ARBA00005558"/>
    </source>
</evidence>
<dbReference type="RefSeq" id="WP_303499863.1">
    <property type="nucleotide sequence ID" value="NZ_JAUOPU010000012.1"/>
</dbReference>
<proteinExistence type="inferred from homology"/>
<dbReference type="InterPro" id="IPR017847">
    <property type="entry name" value="T6SS_RhsGE_Vgr_subset"/>
</dbReference>
<dbReference type="Pfam" id="PF05954">
    <property type="entry name" value="Phage_GPD"/>
    <property type="match status" value="1"/>
</dbReference>
<dbReference type="InterPro" id="IPR006533">
    <property type="entry name" value="T6SS_Vgr_RhsGE"/>
</dbReference>
<dbReference type="PANTHER" id="PTHR32305">
    <property type="match status" value="1"/>
</dbReference>
<gene>
    <name evidence="7" type="primary">tssI</name>
    <name evidence="7" type="ORF">Q4568_12595</name>
</gene>
<comment type="similarity">
    <text evidence="2">Belongs to the VgrG protein family.</text>
</comment>
<evidence type="ECO:0000259" key="6">
    <source>
        <dbReference type="Pfam" id="PF22178"/>
    </source>
</evidence>
<evidence type="ECO:0000313" key="7">
    <source>
        <dbReference type="EMBL" id="MDO6543377.1"/>
    </source>
</evidence>
<dbReference type="Gene3D" id="4.10.220.110">
    <property type="match status" value="1"/>
</dbReference>
<dbReference type="InterPro" id="IPR037026">
    <property type="entry name" value="Vgr_OB-fold_dom_sf"/>
</dbReference>
<dbReference type="NCBIfam" id="TIGR01646">
    <property type="entry name" value="vgr_GE"/>
    <property type="match status" value="1"/>
</dbReference>
<feature type="region of interest" description="Disordered" evidence="4">
    <location>
        <begin position="448"/>
        <end position="481"/>
    </location>
</feature>
<comment type="subcellular location">
    <subcellularLocation>
        <location evidence="1">Secreted</location>
    </subcellularLocation>
</comment>
<evidence type="ECO:0000259" key="5">
    <source>
        <dbReference type="Pfam" id="PF04717"/>
    </source>
</evidence>
<dbReference type="InterPro" id="IPR006531">
    <property type="entry name" value="Gp5/Vgr_OB"/>
</dbReference>
<reference evidence="7" key="1">
    <citation type="submission" date="2023-07" db="EMBL/GenBank/DDBJ databases">
        <title>Genome content predicts the carbon catabolic preferences of heterotrophic bacteria.</title>
        <authorList>
            <person name="Gralka M."/>
        </authorList>
    </citation>
    <scope>NUCLEOTIDE SEQUENCE</scope>
    <source>
        <strain evidence="7">G2M05</strain>
    </source>
</reference>
<dbReference type="Pfam" id="PF22178">
    <property type="entry name" value="Gp5_trimer_C"/>
    <property type="match status" value="1"/>
</dbReference>
<organism evidence="7 8">
    <name type="scientific">Photobacterium sanguinicancri</name>
    <dbReference type="NCBI Taxonomy" id="875932"/>
    <lineage>
        <taxon>Bacteria</taxon>
        <taxon>Pseudomonadati</taxon>
        <taxon>Pseudomonadota</taxon>
        <taxon>Gammaproteobacteria</taxon>
        <taxon>Vibrionales</taxon>
        <taxon>Vibrionaceae</taxon>
        <taxon>Photobacterium</taxon>
    </lineage>
</organism>
<dbReference type="EMBL" id="JAUOPU010000012">
    <property type="protein sequence ID" value="MDO6543377.1"/>
    <property type="molecule type" value="Genomic_DNA"/>
</dbReference>
<protein>
    <submittedName>
        <fullName evidence="7">Type VI secretion system tip protein TssI/VgrG</fullName>
    </submittedName>
</protein>
<name>A0AAW7Y8S9_9GAMM</name>
<dbReference type="Gene3D" id="2.40.50.230">
    <property type="entry name" value="Gp5 N-terminal domain"/>
    <property type="match status" value="1"/>
</dbReference>
<dbReference type="Gene3D" id="3.55.50.10">
    <property type="entry name" value="Baseplate protein-like domains"/>
    <property type="match status" value="1"/>
</dbReference>
<evidence type="ECO:0000256" key="1">
    <source>
        <dbReference type="ARBA" id="ARBA00004613"/>
    </source>
</evidence>
<evidence type="ECO:0000256" key="3">
    <source>
        <dbReference type="ARBA" id="ARBA00022525"/>
    </source>
</evidence>
<feature type="domain" description="Gp5/Type VI secretion system Vgr protein OB-fold" evidence="5">
    <location>
        <begin position="381"/>
        <end position="451"/>
    </location>
</feature>
<feature type="compositionally biased region" description="Polar residues" evidence="4">
    <location>
        <begin position="461"/>
        <end position="481"/>
    </location>
</feature>
<sequence>MTSVEYNDKQRPALAKLDDKGSYIVTKIKVFEQISGPSTYNATLLSSDLISDKSLGKVLDICYSPGTEGIRKEAKRFYSIIASIENVKFDLNKQLYTYKIEGIDPLSILAYRTSSQVFQDMTTKQIIEKVLSDSGLKTHFKLSMRSAGIKHRYCSQFNETDSAFLQRMMASEGWHYHVDHSNKKPCVVIADSNQDFKTVEGTSIAYIAKAKDKRNAISQWCFKNVLGTSKLSLADFNHESAEIIDSGDRLSSSKSKMNALACHFFGQGNADKSTIRDSAKKQMEHLDSQKMLISAACSNTVINCGQRFKLTDHTESDFNQEYVITQAIHVIEANEGGHNTEYSNEFQCVPANITWRPTFLAKPSIYSIQSAVVTGPSNEETNQDNLGRIKVHFHWDKHGQTNEKSSCWVPVAQATASNGFGMQFIPRVGDEVLVSFIDGDPDRPVVSGSIYTKKNKPPYSTPTQSGIKTRTTPNGNNSTANELRFEDKKDKEEVFLQAEKDLTINVKKDKKQTIAGLMTLDVTKTVSMKSKEAMSLESEDAFSSKAAKDISFESDASVTTKAGKNAEVSASSKVSIDGQTIELKGKTKIKLSVGANAIEISASGIKISGTQVTIDAKGNANIQGTMVKVEGKAKADLKGALVGINGSAMTQVKAGGMVQIQGAIAKVN</sequence>